<evidence type="ECO:0000313" key="2">
    <source>
        <dbReference type="EMBL" id="CAB4005748.1"/>
    </source>
</evidence>
<comment type="caution">
    <text evidence="2">The sequence shown here is derived from an EMBL/GenBank/DDBJ whole genome shotgun (WGS) entry which is preliminary data.</text>
</comment>
<feature type="compositionally biased region" description="Polar residues" evidence="1">
    <location>
        <begin position="24"/>
        <end position="48"/>
    </location>
</feature>
<feature type="non-terminal residue" evidence="2">
    <location>
        <position position="1"/>
    </location>
</feature>
<dbReference type="AlphaFoldDB" id="A0A7D9IHB6"/>
<feature type="region of interest" description="Disordered" evidence="1">
    <location>
        <begin position="1"/>
        <end position="56"/>
    </location>
</feature>
<keyword evidence="3" id="KW-1185">Reference proteome</keyword>
<dbReference type="EMBL" id="CACRXK020005302">
    <property type="protein sequence ID" value="CAB4005748.1"/>
    <property type="molecule type" value="Genomic_DNA"/>
</dbReference>
<evidence type="ECO:0000313" key="3">
    <source>
        <dbReference type="Proteomes" id="UP001152795"/>
    </source>
</evidence>
<gene>
    <name evidence="2" type="ORF">PACLA_8A045319</name>
</gene>
<sequence length="142" mass="15910">EASRERDLLGDLDDFFGNQGPDDTISNASTKTPESERAQTPQSETQSTKSKDHAAILVDDKRKHLERRLSASQRDSLLLKEAKEDREERKEFREMMKNANDSFVHALDNMSQSMLSISNAIARSMEAFGNSSRLAPVPVAMP</sequence>
<organism evidence="2 3">
    <name type="scientific">Paramuricea clavata</name>
    <name type="common">Red gorgonian</name>
    <name type="synonym">Violescent sea-whip</name>
    <dbReference type="NCBI Taxonomy" id="317549"/>
    <lineage>
        <taxon>Eukaryota</taxon>
        <taxon>Metazoa</taxon>
        <taxon>Cnidaria</taxon>
        <taxon>Anthozoa</taxon>
        <taxon>Octocorallia</taxon>
        <taxon>Malacalcyonacea</taxon>
        <taxon>Plexauridae</taxon>
        <taxon>Paramuricea</taxon>
    </lineage>
</organism>
<proteinExistence type="predicted"/>
<evidence type="ECO:0000256" key="1">
    <source>
        <dbReference type="SAM" id="MobiDB-lite"/>
    </source>
</evidence>
<protein>
    <submittedName>
        <fullName evidence="2">Uncharacterized protein</fullName>
    </submittedName>
</protein>
<accession>A0A7D9IHB6</accession>
<name>A0A7D9IHB6_PARCT</name>
<reference evidence="2" key="1">
    <citation type="submission" date="2020-04" db="EMBL/GenBank/DDBJ databases">
        <authorList>
            <person name="Alioto T."/>
            <person name="Alioto T."/>
            <person name="Gomez Garrido J."/>
        </authorList>
    </citation>
    <scope>NUCLEOTIDE SEQUENCE</scope>
    <source>
        <strain evidence="2">A484AB</strain>
    </source>
</reference>
<dbReference type="Proteomes" id="UP001152795">
    <property type="component" value="Unassembled WGS sequence"/>
</dbReference>